<dbReference type="AlphaFoldDB" id="A0A0C2YYL0"/>
<dbReference type="InterPro" id="IPR029058">
    <property type="entry name" value="AB_hydrolase_fold"/>
</dbReference>
<comment type="caution">
    <text evidence="1">The sequence shown here is derived from an EMBL/GenBank/DDBJ whole genome shotgun (WGS) entry which is preliminary data.</text>
</comment>
<dbReference type="SUPFAM" id="SSF53474">
    <property type="entry name" value="alpha/beta-Hydrolases"/>
    <property type="match status" value="1"/>
</dbReference>
<dbReference type="Proteomes" id="UP000031971">
    <property type="component" value="Unassembled WGS sequence"/>
</dbReference>
<evidence type="ECO:0000313" key="1">
    <source>
        <dbReference type="EMBL" id="KIM00164.1"/>
    </source>
</evidence>
<organism evidence="1 2">
    <name type="scientific">Paramagnetospirillum magnetotacticum MS-1</name>
    <dbReference type="NCBI Taxonomy" id="272627"/>
    <lineage>
        <taxon>Bacteria</taxon>
        <taxon>Pseudomonadati</taxon>
        <taxon>Pseudomonadota</taxon>
        <taxon>Alphaproteobacteria</taxon>
        <taxon>Rhodospirillales</taxon>
        <taxon>Magnetospirillaceae</taxon>
        <taxon>Paramagnetospirillum</taxon>
    </lineage>
</organism>
<dbReference type="Gene3D" id="3.40.50.1820">
    <property type="entry name" value="alpha/beta hydrolase"/>
    <property type="match status" value="1"/>
</dbReference>
<dbReference type="EMBL" id="JXSL01000020">
    <property type="protein sequence ID" value="KIM00164.1"/>
    <property type="molecule type" value="Genomic_DNA"/>
</dbReference>
<sequence length="242" mass="25234">MVEASPFLLAAAVSPATGSGAALTVYLEGDGLAFLGPHTVSADPTPTDPLTLRLALAHPGGPVAWLARPCQYGMKPPCHPAYWTSHRYAPEVVAGVGAAIDRIKARVKAERIVLVGYSGGGALAVLVAAARSDVSALVTVAANLDLALWTRLQGLTPLTPSLDPAAMAGRVAHIPQVHLTGGRDEVVPAEVGRAFVSRANAQGRARLLPVEKFGHVCCWAEEWPNLAAAQTLAALPDWRQGR</sequence>
<evidence type="ECO:0000313" key="2">
    <source>
        <dbReference type="Proteomes" id="UP000031971"/>
    </source>
</evidence>
<dbReference type="STRING" id="272627.CCC_02952"/>
<evidence type="ECO:0008006" key="3">
    <source>
        <dbReference type="Google" id="ProtNLM"/>
    </source>
</evidence>
<keyword evidence="2" id="KW-1185">Reference proteome</keyword>
<proteinExistence type="predicted"/>
<gene>
    <name evidence="1" type="ORF">CCC_02952</name>
</gene>
<reference evidence="1 2" key="1">
    <citation type="submission" date="2015-01" db="EMBL/GenBank/DDBJ databases">
        <title>Genome Sequence of Magnetospirillum magnetotacticum Strain MS-1.</title>
        <authorList>
            <person name="Marinov G.K."/>
            <person name="Smalley M.D."/>
            <person name="DeSalvo G."/>
        </authorList>
    </citation>
    <scope>NUCLEOTIDE SEQUENCE [LARGE SCALE GENOMIC DNA]</scope>
    <source>
        <strain evidence="1 2">MS-1</strain>
    </source>
</reference>
<accession>A0A0C2YYL0</accession>
<protein>
    <recommendedName>
        <fullName evidence="3">AB hydrolase-1 domain-containing protein</fullName>
    </recommendedName>
</protein>
<name>A0A0C2YYL0_PARME</name>